<dbReference type="OrthoDB" id="4748970at2759"/>
<dbReference type="PROSITE" id="PS50157">
    <property type="entry name" value="ZINC_FINGER_C2H2_2"/>
    <property type="match status" value="3"/>
</dbReference>
<dbReference type="SUPFAM" id="SSF57667">
    <property type="entry name" value="beta-beta-alpha zinc fingers"/>
    <property type="match status" value="2"/>
</dbReference>
<evidence type="ECO:0000256" key="6">
    <source>
        <dbReference type="ARBA" id="ARBA00023163"/>
    </source>
</evidence>
<dbReference type="RefSeq" id="XP_013928805.1">
    <property type="nucleotide sequence ID" value="XM_014073330.1"/>
</dbReference>
<dbReference type="InterPro" id="IPR013087">
    <property type="entry name" value="Znf_C2H2_type"/>
</dbReference>
<dbReference type="RefSeq" id="XP_013928804.1">
    <property type="nucleotide sequence ID" value="XM_014073329.1"/>
</dbReference>
<feature type="domain" description="C2H2-type" evidence="8">
    <location>
        <begin position="327"/>
        <end position="356"/>
    </location>
</feature>
<feature type="domain" description="C2H2-type" evidence="8">
    <location>
        <begin position="357"/>
        <end position="380"/>
    </location>
</feature>
<dbReference type="PANTHER" id="PTHR23235:SF158">
    <property type="entry name" value="C2H2-TYPE DOMAIN-CONTAINING PROTEIN"/>
    <property type="match status" value="1"/>
</dbReference>
<evidence type="ECO:0000256" key="2">
    <source>
        <dbReference type="ARBA" id="ARBA00022737"/>
    </source>
</evidence>
<evidence type="ECO:0000313" key="11">
    <source>
        <dbReference type="RefSeq" id="XP_013928805.1"/>
    </source>
</evidence>
<dbReference type="GO" id="GO:0000978">
    <property type="term" value="F:RNA polymerase II cis-regulatory region sequence-specific DNA binding"/>
    <property type="evidence" value="ECO:0007669"/>
    <property type="project" value="TreeGrafter"/>
</dbReference>
<dbReference type="InterPro" id="IPR036236">
    <property type="entry name" value="Znf_C2H2_sf"/>
</dbReference>
<reference evidence="10 11" key="1">
    <citation type="submission" date="2025-04" db="UniProtKB">
        <authorList>
            <consortium name="RefSeq"/>
        </authorList>
    </citation>
    <scope>IDENTIFICATION</scope>
    <source>
        <tissue evidence="10 11">Skeletal muscle</tissue>
    </source>
</reference>
<dbReference type="Gene3D" id="3.30.160.60">
    <property type="entry name" value="Classic Zinc Finger"/>
    <property type="match status" value="3"/>
</dbReference>
<gene>
    <name evidence="10 11" type="primary">LOC106554616</name>
</gene>
<evidence type="ECO:0000256" key="1">
    <source>
        <dbReference type="ARBA" id="ARBA00022723"/>
    </source>
</evidence>
<dbReference type="PROSITE" id="PS00028">
    <property type="entry name" value="ZINC_FINGER_C2H2_1"/>
    <property type="match status" value="3"/>
</dbReference>
<keyword evidence="4" id="KW-0862">Zinc</keyword>
<protein>
    <submittedName>
        <fullName evidence="10 11">Krueppel-like factor 1</fullName>
    </submittedName>
</protein>
<name>A0A6I9YXP4_9SAUR</name>
<accession>A0A6I9YXP4</accession>
<keyword evidence="3 7" id="KW-0863">Zinc-finger</keyword>
<evidence type="ECO:0000313" key="10">
    <source>
        <dbReference type="RefSeq" id="XP_013928804.1"/>
    </source>
</evidence>
<evidence type="ECO:0000259" key="8">
    <source>
        <dbReference type="PROSITE" id="PS50157"/>
    </source>
</evidence>
<dbReference type="GeneID" id="106554616"/>
<evidence type="ECO:0000256" key="7">
    <source>
        <dbReference type="PROSITE-ProRule" id="PRU00042"/>
    </source>
</evidence>
<dbReference type="SMART" id="SM00355">
    <property type="entry name" value="ZnF_C2H2"/>
    <property type="match status" value="3"/>
</dbReference>
<organism evidence="9 10">
    <name type="scientific">Thamnophis sirtalis</name>
    <dbReference type="NCBI Taxonomy" id="35019"/>
    <lineage>
        <taxon>Eukaryota</taxon>
        <taxon>Metazoa</taxon>
        <taxon>Chordata</taxon>
        <taxon>Craniata</taxon>
        <taxon>Vertebrata</taxon>
        <taxon>Euteleostomi</taxon>
        <taxon>Lepidosauria</taxon>
        <taxon>Squamata</taxon>
        <taxon>Bifurcata</taxon>
        <taxon>Unidentata</taxon>
        <taxon>Episquamata</taxon>
        <taxon>Toxicofera</taxon>
        <taxon>Serpentes</taxon>
        <taxon>Colubroidea</taxon>
        <taxon>Colubridae</taxon>
        <taxon>Natricinae</taxon>
        <taxon>Thamnophis</taxon>
    </lineage>
</organism>
<dbReference type="Proteomes" id="UP000504617">
    <property type="component" value="Unplaced"/>
</dbReference>
<dbReference type="Pfam" id="PF00096">
    <property type="entry name" value="zf-C2H2"/>
    <property type="match status" value="3"/>
</dbReference>
<proteinExistence type="predicted"/>
<dbReference type="AlphaFoldDB" id="A0A6I9YXP4"/>
<dbReference type="KEGG" id="tsr:106554616"/>
<evidence type="ECO:0000256" key="4">
    <source>
        <dbReference type="ARBA" id="ARBA00022833"/>
    </source>
</evidence>
<evidence type="ECO:0000256" key="3">
    <source>
        <dbReference type="ARBA" id="ARBA00022771"/>
    </source>
</evidence>
<dbReference type="GO" id="GO:0008270">
    <property type="term" value="F:zinc ion binding"/>
    <property type="evidence" value="ECO:0007669"/>
    <property type="project" value="UniProtKB-KW"/>
</dbReference>
<dbReference type="PANTHER" id="PTHR23235">
    <property type="entry name" value="KRUEPPEL-LIKE TRANSCRIPTION FACTOR"/>
    <property type="match status" value="1"/>
</dbReference>
<keyword evidence="1" id="KW-0479">Metal-binding</keyword>
<evidence type="ECO:0000313" key="9">
    <source>
        <dbReference type="Proteomes" id="UP000504617"/>
    </source>
</evidence>
<keyword evidence="6" id="KW-0804">Transcription</keyword>
<sequence length="380" mass="42625">MAFVEAVLPPAGILASFNNFQDIQSEGFQWWKTEDCPETPSLEFLEANQPEGNQSIKQEHEEANWDLEFLLRNFSTSGQNASLPRDDPVDQISMPAVCQATSVEEEVIREKLPGNLKAPEVPGPSSSEAQFLLKEQSVNCTPVLPSYFQGILEPNKDLVFPNNQLPHFAQGDSMGLAIAEQQPRGPRQRSHGQYYHVACEAHVPPSPDLLGKHASYNQLPPAAVASPLPHCSLLNGYHHPFSHSPYQARAQMYQADNALHALPPLHGLRKPPSPMREAAAKSRKGHKQWGHKRPASHVCSHPSCGKTYTKSSHLKAHLRTHTGEKPYHCTWEGCGWKFARSDELTRHYRKHTGQRPFKCPLCQRAFSRSDHLSLHLKRHV</sequence>
<evidence type="ECO:0000256" key="5">
    <source>
        <dbReference type="ARBA" id="ARBA00023015"/>
    </source>
</evidence>
<dbReference type="FunFam" id="3.30.160.60:FF:000032">
    <property type="entry name" value="Krueppel-like factor 4"/>
    <property type="match status" value="1"/>
</dbReference>
<keyword evidence="5" id="KW-0805">Transcription regulation</keyword>
<feature type="domain" description="C2H2-type" evidence="8">
    <location>
        <begin position="297"/>
        <end position="326"/>
    </location>
</feature>
<dbReference type="GO" id="GO:0000981">
    <property type="term" value="F:DNA-binding transcription factor activity, RNA polymerase II-specific"/>
    <property type="evidence" value="ECO:0007669"/>
    <property type="project" value="TreeGrafter"/>
</dbReference>
<keyword evidence="2" id="KW-0677">Repeat</keyword>
<keyword evidence="9" id="KW-1185">Reference proteome</keyword>